<proteinExistence type="predicted"/>
<feature type="chain" id="PRO_5015961678" evidence="1">
    <location>
        <begin position="24"/>
        <end position="132"/>
    </location>
</feature>
<dbReference type="RefSeq" id="WP_110984377.1">
    <property type="nucleotide sequence ID" value="NZ_CAWNWM010000001.1"/>
</dbReference>
<evidence type="ECO:0000256" key="1">
    <source>
        <dbReference type="SAM" id="SignalP"/>
    </source>
</evidence>
<protein>
    <submittedName>
        <fullName evidence="2">Uncharacterized protein</fullName>
    </submittedName>
</protein>
<keyword evidence="1" id="KW-0732">Signal</keyword>
<accession>A0A2W1K1Y3</accession>
<reference evidence="2 3" key="1">
    <citation type="journal article" date="2018" name="Sci. Rep.">
        <title>A novel species of the marine cyanobacterium Acaryochloris with a unique pigment content and lifestyle.</title>
        <authorList>
            <person name="Partensky F."/>
            <person name="Six C."/>
            <person name="Ratin M."/>
            <person name="Garczarek L."/>
            <person name="Vaulot D."/>
            <person name="Probert I."/>
            <person name="Calteau A."/>
            <person name="Gourvil P."/>
            <person name="Marie D."/>
            <person name="Grebert T."/>
            <person name="Bouchier C."/>
            <person name="Le Panse S."/>
            <person name="Gachenot M."/>
            <person name="Rodriguez F."/>
            <person name="Garrido J.L."/>
        </authorList>
    </citation>
    <scope>NUCLEOTIDE SEQUENCE [LARGE SCALE GENOMIC DNA]</scope>
    <source>
        <strain evidence="2 3">RCC1774</strain>
    </source>
</reference>
<gene>
    <name evidence="2" type="ORF">C1752_00402</name>
</gene>
<comment type="caution">
    <text evidence="2">The sequence shown here is derived from an EMBL/GenBank/DDBJ whole genome shotgun (WGS) entry which is preliminary data.</text>
</comment>
<organism evidence="2 3">
    <name type="scientific">Acaryochloris thomasi RCC1774</name>
    <dbReference type="NCBI Taxonomy" id="1764569"/>
    <lineage>
        <taxon>Bacteria</taxon>
        <taxon>Bacillati</taxon>
        <taxon>Cyanobacteriota</taxon>
        <taxon>Cyanophyceae</taxon>
        <taxon>Acaryochloridales</taxon>
        <taxon>Acaryochloridaceae</taxon>
        <taxon>Acaryochloris</taxon>
        <taxon>Acaryochloris thomasi</taxon>
    </lineage>
</organism>
<feature type="signal peptide" evidence="1">
    <location>
        <begin position="1"/>
        <end position="23"/>
    </location>
</feature>
<evidence type="ECO:0000313" key="2">
    <source>
        <dbReference type="EMBL" id="PZD75424.1"/>
    </source>
</evidence>
<dbReference type="AlphaFoldDB" id="A0A2W1K1Y3"/>
<sequence>MKGKWTAAWISAALIASPSPVLAAEYQGQNIDGETFEATAYSYETGGLFDIQVRFKKRRATMYFVNGGRQTIRLNQPVITNPDHIDGWHRGFLTIGGLFSIGVTDNNDNNLQPPRPRPLEGFWRISLKDDPV</sequence>
<dbReference type="OrthoDB" id="486878at2"/>
<name>A0A2W1K1Y3_9CYAN</name>
<evidence type="ECO:0000313" key="3">
    <source>
        <dbReference type="Proteomes" id="UP000248857"/>
    </source>
</evidence>
<dbReference type="Proteomes" id="UP000248857">
    <property type="component" value="Unassembled WGS sequence"/>
</dbReference>
<keyword evidence="3" id="KW-1185">Reference proteome</keyword>
<dbReference type="EMBL" id="PQWO01000001">
    <property type="protein sequence ID" value="PZD75424.1"/>
    <property type="molecule type" value="Genomic_DNA"/>
</dbReference>